<name>A0A6J5L5X9_9CAUD</name>
<organism evidence="1">
    <name type="scientific">uncultured Caudovirales phage</name>
    <dbReference type="NCBI Taxonomy" id="2100421"/>
    <lineage>
        <taxon>Viruses</taxon>
        <taxon>Duplodnaviria</taxon>
        <taxon>Heunggongvirae</taxon>
        <taxon>Uroviricota</taxon>
        <taxon>Caudoviricetes</taxon>
        <taxon>Peduoviridae</taxon>
        <taxon>Maltschvirus</taxon>
        <taxon>Maltschvirus maltsch</taxon>
    </lineage>
</organism>
<gene>
    <name evidence="1" type="ORF">UFOVP118_15</name>
</gene>
<sequence>MAHMAQTETGAWYLADDWHIDDVQSVRPDLNEDQCIHVLDVLADWFDANDGINWGVIEMTAENLYPQEDEE</sequence>
<accession>A0A6J5L5X9</accession>
<reference evidence="1" key="1">
    <citation type="submission" date="2020-04" db="EMBL/GenBank/DDBJ databases">
        <authorList>
            <person name="Chiriac C."/>
            <person name="Salcher M."/>
            <person name="Ghai R."/>
            <person name="Kavagutti S V."/>
        </authorList>
    </citation>
    <scope>NUCLEOTIDE SEQUENCE</scope>
</reference>
<evidence type="ECO:0000313" key="1">
    <source>
        <dbReference type="EMBL" id="CAB4129375.1"/>
    </source>
</evidence>
<proteinExistence type="predicted"/>
<protein>
    <submittedName>
        <fullName evidence="1">Uncharacterized protein</fullName>
    </submittedName>
</protein>
<dbReference type="EMBL" id="LR796234">
    <property type="protein sequence ID" value="CAB4129375.1"/>
    <property type="molecule type" value="Genomic_DNA"/>
</dbReference>